<dbReference type="Proteomes" id="UP000008068">
    <property type="component" value="Unassembled WGS sequence"/>
</dbReference>
<reference evidence="4" key="1">
    <citation type="submission" date="2011-07" db="EMBL/GenBank/DDBJ databases">
        <authorList>
            <consortium name="Caenorhabditis brenneri Sequencing and Analysis Consortium"/>
            <person name="Wilson R.K."/>
        </authorList>
    </citation>
    <scope>NUCLEOTIDE SEQUENCE [LARGE SCALE GENOMIC DNA]</scope>
    <source>
        <strain evidence="4">PB2801</strain>
    </source>
</reference>
<feature type="transmembrane region" description="Helical" evidence="1">
    <location>
        <begin position="93"/>
        <end position="114"/>
    </location>
</feature>
<organism evidence="4">
    <name type="scientific">Caenorhabditis brenneri</name>
    <name type="common">Nematode worm</name>
    <dbReference type="NCBI Taxonomy" id="135651"/>
    <lineage>
        <taxon>Eukaryota</taxon>
        <taxon>Metazoa</taxon>
        <taxon>Ecdysozoa</taxon>
        <taxon>Nematoda</taxon>
        <taxon>Chromadorea</taxon>
        <taxon>Rhabditida</taxon>
        <taxon>Rhabditina</taxon>
        <taxon>Rhabditomorpha</taxon>
        <taxon>Rhabditoidea</taxon>
        <taxon>Rhabditidae</taxon>
        <taxon>Peloderinae</taxon>
        <taxon>Caenorhabditis</taxon>
    </lineage>
</organism>
<dbReference type="CDD" id="cd05380">
    <property type="entry name" value="CAP_euk"/>
    <property type="match status" value="1"/>
</dbReference>
<dbReference type="EMBL" id="GL379795">
    <property type="protein sequence ID" value="EGT59443.1"/>
    <property type="molecule type" value="Genomic_DNA"/>
</dbReference>
<accession>G0MHN9</accession>
<evidence type="ECO:0000259" key="2">
    <source>
        <dbReference type="SMART" id="SM00198"/>
    </source>
</evidence>
<dbReference type="SUPFAM" id="SSF55797">
    <property type="entry name" value="PR-1-like"/>
    <property type="match status" value="1"/>
</dbReference>
<dbReference type="InterPro" id="IPR014044">
    <property type="entry name" value="CAP_dom"/>
</dbReference>
<dbReference type="STRING" id="135651.G0MHN9"/>
<protein>
    <recommendedName>
        <fullName evidence="2">SCP domain-containing protein</fullName>
    </recommendedName>
</protein>
<keyword evidence="1" id="KW-0812">Transmembrane</keyword>
<dbReference type="Gene3D" id="3.40.33.10">
    <property type="entry name" value="CAP"/>
    <property type="match status" value="1"/>
</dbReference>
<sequence>MTSTTSVSVWWKLFKTWFSYRLSNFLLYFLLPFFLFSPYHSIENFHFHFSLLILIRKSHQLFLDGFFGFFFFQESVPAPASSWWTQKQYTRHALCLLMTIMNVILFAVTLFLILSNIRSDVIEGSGNDQLIEEKVWNNVDDKIVEALGGLDDELLTEHVCNESTITQLQQEIILTTHNELRRSLAFGKQRNKRGLMNSARNMYKLDWDCELAALAANWSASCPQHFMPQSVLGSNAQLFKRFYFYFDGHDSTVHMRNAMKYWWQQGEERGNEDAKNRFYARRNYFGWANMAKGKTYRVGCSYIQCGDQESALFTCLYNEKYIFLHI</sequence>
<keyword evidence="4" id="KW-1185">Reference proteome</keyword>
<keyword evidence="1" id="KW-1133">Transmembrane helix</keyword>
<dbReference type="AlphaFoldDB" id="G0MHN9"/>
<dbReference type="Pfam" id="PF00188">
    <property type="entry name" value="CAP"/>
    <property type="match status" value="1"/>
</dbReference>
<dbReference type="SMART" id="SM00198">
    <property type="entry name" value="SCP"/>
    <property type="match status" value="1"/>
</dbReference>
<gene>
    <name evidence="3" type="ORF">CAEBREN_30661</name>
</gene>
<dbReference type="InterPro" id="IPR035940">
    <property type="entry name" value="CAP_sf"/>
</dbReference>
<feature type="domain" description="SCP" evidence="2">
    <location>
        <begin position="168"/>
        <end position="323"/>
    </location>
</feature>
<proteinExistence type="predicted"/>
<dbReference type="HOGENOM" id="CLU_853176_0_0_1"/>
<keyword evidence="1" id="KW-0472">Membrane</keyword>
<dbReference type="InParanoid" id="G0MHN9"/>
<evidence type="ECO:0000256" key="1">
    <source>
        <dbReference type="SAM" id="Phobius"/>
    </source>
</evidence>
<feature type="transmembrane region" description="Helical" evidence="1">
    <location>
        <begin position="20"/>
        <end position="39"/>
    </location>
</feature>
<name>G0MHN9_CAEBE</name>
<dbReference type="eggNOG" id="KOG3017">
    <property type="taxonomic scope" value="Eukaryota"/>
</dbReference>
<dbReference type="OrthoDB" id="337038at2759"/>
<evidence type="ECO:0000313" key="4">
    <source>
        <dbReference type="Proteomes" id="UP000008068"/>
    </source>
</evidence>
<evidence type="ECO:0000313" key="3">
    <source>
        <dbReference type="EMBL" id="EGT59443.1"/>
    </source>
</evidence>